<feature type="transmembrane region" description="Helical" evidence="8">
    <location>
        <begin position="345"/>
        <end position="368"/>
    </location>
</feature>
<feature type="transmembrane region" description="Helical" evidence="8">
    <location>
        <begin position="221"/>
        <end position="242"/>
    </location>
</feature>
<name>A0A0G3G7S4_9GAMM</name>
<dbReference type="EMBL" id="CP011367">
    <property type="protein sequence ID" value="AKJ95547.1"/>
    <property type="molecule type" value="Genomic_DNA"/>
</dbReference>
<comment type="similarity">
    <text evidence="2">Belongs to the CPA3 antiporters (TC 2.A.63) subunit D family.</text>
</comment>
<dbReference type="KEGG" id="tvr:TVD_09340"/>
<feature type="domain" description="NADH:quinone oxidoreductase/Mrp antiporter transmembrane" evidence="9">
    <location>
        <begin position="118"/>
        <end position="369"/>
    </location>
</feature>
<reference evidence="10 11" key="1">
    <citation type="submission" date="2015-04" db="EMBL/GenBank/DDBJ databases">
        <title>Complete Sequence for the Genome of the Thioalkalivibrio versutus D301.</title>
        <authorList>
            <person name="Mu T."/>
            <person name="Zhou J."/>
            <person name="Xu X."/>
        </authorList>
    </citation>
    <scope>NUCLEOTIDE SEQUENCE [LARGE SCALE GENOMIC DNA]</scope>
    <source>
        <strain evidence="10 11">D301</strain>
    </source>
</reference>
<keyword evidence="4 7" id="KW-0812">Transmembrane</keyword>
<feature type="transmembrane region" description="Helical" evidence="8">
    <location>
        <begin position="124"/>
        <end position="141"/>
    </location>
</feature>
<feature type="transmembrane region" description="Helical" evidence="8">
    <location>
        <begin position="554"/>
        <end position="571"/>
    </location>
</feature>
<dbReference type="PANTHER" id="PTHR42703">
    <property type="entry name" value="NADH DEHYDROGENASE"/>
    <property type="match status" value="1"/>
</dbReference>
<feature type="transmembrane region" description="Helical" evidence="8">
    <location>
        <begin position="311"/>
        <end position="333"/>
    </location>
</feature>
<feature type="transmembrane region" description="Helical" evidence="8">
    <location>
        <begin position="101"/>
        <end position="118"/>
    </location>
</feature>
<evidence type="ECO:0000256" key="1">
    <source>
        <dbReference type="ARBA" id="ARBA00004651"/>
    </source>
</evidence>
<dbReference type="PRINTS" id="PR01437">
    <property type="entry name" value="NUOXDRDTASE4"/>
</dbReference>
<dbReference type="AlphaFoldDB" id="A0A0G3G7S4"/>
<dbReference type="Pfam" id="PF00361">
    <property type="entry name" value="Proton_antipo_M"/>
    <property type="match status" value="1"/>
</dbReference>
<dbReference type="STRING" id="106634.TVD_09340"/>
<feature type="transmembrane region" description="Helical" evidence="8">
    <location>
        <begin position="462"/>
        <end position="482"/>
    </location>
</feature>
<protein>
    <submittedName>
        <fullName evidence="10">NADH/ubiquinone/plastoquinone (Complex I)</fullName>
    </submittedName>
</protein>
<keyword evidence="5 8" id="KW-1133">Transmembrane helix</keyword>
<proteinExistence type="inferred from homology"/>
<feature type="transmembrane region" description="Helical" evidence="8">
    <location>
        <begin position="192"/>
        <end position="214"/>
    </location>
</feature>
<keyword evidence="3" id="KW-1003">Cell membrane</keyword>
<dbReference type="InterPro" id="IPR001750">
    <property type="entry name" value="ND/Mrp_TM"/>
</dbReference>
<keyword evidence="6 8" id="KW-0472">Membrane</keyword>
<organism evidence="10 11">
    <name type="scientific">Thioalkalivibrio versutus</name>
    <dbReference type="NCBI Taxonomy" id="106634"/>
    <lineage>
        <taxon>Bacteria</taxon>
        <taxon>Pseudomonadati</taxon>
        <taxon>Pseudomonadota</taxon>
        <taxon>Gammaproteobacteria</taxon>
        <taxon>Chromatiales</taxon>
        <taxon>Ectothiorhodospiraceae</taxon>
        <taxon>Thioalkalivibrio</taxon>
    </lineage>
</organism>
<feature type="transmembrane region" description="Helical" evidence="8">
    <location>
        <begin position="430"/>
        <end position="450"/>
    </location>
</feature>
<feature type="transmembrane region" description="Helical" evidence="8">
    <location>
        <begin position="254"/>
        <end position="276"/>
    </location>
</feature>
<sequence length="572" mass="60513">MSSILLLAVPLLPLLLAVFIGLRPGQAGLNRLVPWAALPGLLLAALAPTGLEATFDSLLMGTHLAVDPTGRAFLALTAGLWLAAGLFALGERRDDARRERFYVFWLLALAGNLGLVLAQDAASFYLFFSLMSLSAYGLVVHSGKPEAWRAGRVYLILAVLGEVLLLAGLLLAVHAAGQSSLAAVAAARPEGWALALLVVGLGIKAGMLPLHFWLPLAHPAAPVPASAVLSGAMIKAGLLGWMRLLPLDATGHAVLGETLVLLGLAAAFLGVLVGVLQVRPKTILAYSSISQMGLMTVGIGLALLLPEARGWLLAAVTLYAVHHGLAKGALFLTAGMQNQWPGTPLARAAFALFTLLPALALAGLPFTSGALAKNTLKGPLAPDALPGWLAHTELLLTLAAAGTTVLLLRFLWCWQTGLQAPANGLDRQRWWAWGALALIGLLLPLGVLVVGPGGLPVEPRDLYGLALLWPIALGLVLAGIAYRLIRDRETPRVPEGDLAALAEAAWSGARRTHRNLALPPPRPRRMPARLRLLRLKLRQRLEDAERVLTRWETIGLLFSAAMLGLYLTLLVG</sequence>
<evidence type="ECO:0000256" key="2">
    <source>
        <dbReference type="ARBA" id="ARBA00005346"/>
    </source>
</evidence>
<evidence type="ECO:0000313" key="11">
    <source>
        <dbReference type="Proteomes" id="UP000064201"/>
    </source>
</evidence>
<evidence type="ECO:0000259" key="9">
    <source>
        <dbReference type="Pfam" id="PF00361"/>
    </source>
</evidence>
<accession>A0A0G3G7S4</accession>
<keyword evidence="10" id="KW-0830">Ubiquinone</keyword>
<evidence type="ECO:0000256" key="7">
    <source>
        <dbReference type="RuleBase" id="RU000320"/>
    </source>
</evidence>
<evidence type="ECO:0000256" key="5">
    <source>
        <dbReference type="ARBA" id="ARBA00022989"/>
    </source>
</evidence>
<dbReference type="GO" id="GO:0008137">
    <property type="term" value="F:NADH dehydrogenase (ubiquinone) activity"/>
    <property type="evidence" value="ECO:0007669"/>
    <property type="project" value="InterPro"/>
</dbReference>
<comment type="subcellular location">
    <subcellularLocation>
        <location evidence="1">Cell membrane</location>
        <topology evidence="1">Multi-pass membrane protein</topology>
    </subcellularLocation>
    <subcellularLocation>
        <location evidence="7">Membrane</location>
        <topology evidence="7">Multi-pass membrane protein</topology>
    </subcellularLocation>
</comment>
<keyword evidence="11" id="KW-1185">Reference proteome</keyword>
<feature type="transmembrane region" description="Helical" evidence="8">
    <location>
        <begin position="388"/>
        <end position="410"/>
    </location>
</feature>
<evidence type="ECO:0000256" key="6">
    <source>
        <dbReference type="ARBA" id="ARBA00023136"/>
    </source>
</evidence>
<dbReference type="RefSeq" id="WP_047251458.1">
    <property type="nucleotide sequence ID" value="NZ_CP011367.1"/>
</dbReference>
<evidence type="ECO:0000256" key="8">
    <source>
        <dbReference type="SAM" id="Phobius"/>
    </source>
</evidence>
<dbReference type="GO" id="GO:0005886">
    <property type="term" value="C:plasma membrane"/>
    <property type="evidence" value="ECO:0007669"/>
    <property type="project" value="UniProtKB-SubCell"/>
</dbReference>
<evidence type="ECO:0000256" key="4">
    <source>
        <dbReference type="ARBA" id="ARBA00022692"/>
    </source>
</evidence>
<dbReference type="Proteomes" id="UP000064201">
    <property type="component" value="Chromosome"/>
</dbReference>
<dbReference type="OrthoDB" id="9768329at2"/>
<feature type="transmembrane region" description="Helical" evidence="8">
    <location>
        <begin position="153"/>
        <end position="172"/>
    </location>
</feature>
<dbReference type="InterPro" id="IPR003918">
    <property type="entry name" value="NADH_UbQ_OxRdtase"/>
</dbReference>
<dbReference type="PANTHER" id="PTHR42703:SF1">
    <property type="entry name" value="NA(+)_H(+) ANTIPORTER SUBUNIT D1"/>
    <property type="match status" value="1"/>
</dbReference>
<evidence type="ECO:0000313" key="10">
    <source>
        <dbReference type="EMBL" id="AKJ95547.1"/>
    </source>
</evidence>
<feature type="transmembrane region" description="Helical" evidence="8">
    <location>
        <begin position="72"/>
        <end position="89"/>
    </location>
</feature>
<dbReference type="PATRIC" id="fig|106634.4.peg.1913"/>
<feature type="transmembrane region" description="Helical" evidence="8">
    <location>
        <begin position="283"/>
        <end position="305"/>
    </location>
</feature>
<evidence type="ECO:0000256" key="3">
    <source>
        <dbReference type="ARBA" id="ARBA00022475"/>
    </source>
</evidence>
<dbReference type="InterPro" id="IPR050586">
    <property type="entry name" value="CPA3_Na-H_Antiporter_D"/>
</dbReference>
<dbReference type="GO" id="GO:0042773">
    <property type="term" value="P:ATP synthesis coupled electron transport"/>
    <property type="evidence" value="ECO:0007669"/>
    <property type="project" value="InterPro"/>
</dbReference>
<gene>
    <name evidence="10" type="ORF">TVD_09340</name>
</gene>